<proteinExistence type="predicted"/>
<accession>A0ABV6LUC5</accession>
<evidence type="ECO:0000313" key="2">
    <source>
        <dbReference type="Proteomes" id="UP001589836"/>
    </source>
</evidence>
<organism evidence="1 2">
    <name type="scientific">Pontibacillus salicampi</name>
    <dbReference type="NCBI Taxonomy" id="1449801"/>
    <lineage>
        <taxon>Bacteria</taxon>
        <taxon>Bacillati</taxon>
        <taxon>Bacillota</taxon>
        <taxon>Bacilli</taxon>
        <taxon>Bacillales</taxon>
        <taxon>Bacillaceae</taxon>
        <taxon>Pontibacillus</taxon>
    </lineage>
</organism>
<name>A0ABV6LUC5_9BACI</name>
<evidence type="ECO:0000313" key="1">
    <source>
        <dbReference type="EMBL" id="MFC0526001.1"/>
    </source>
</evidence>
<reference evidence="1 2" key="1">
    <citation type="submission" date="2024-09" db="EMBL/GenBank/DDBJ databases">
        <authorList>
            <person name="Sun Q."/>
            <person name="Mori K."/>
        </authorList>
    </citation>
    <scope>NUCLEOTIDE SEQUENCE [LARGE SCALE GENOMIC DNA]</scope>
    <source>
        <strain evidence="1 2">NCAIM B.02529</strain>
    </source>
</reference>
<gene>
    <name evidence="1" type="ORF">ACFFGV_20715</name>
</gene>
<comment type="caution">
    <text evidence="1">The sequence shown here is derived from an EMBL/GenBank/DDBJ whole genome shotgun (WGS) entry which is preliminary data.</text>
</comment>
<sequence length="139" mass="16255">MKIQSVWYSMLTVLFSFVPNVKKSVILLHENIHRVALDATAVVTGTGINRWHEPEVEPVMEQASMEPFHPFIGFLNRWKMSKIRSLERWGKERQGLRMIVMGSAETENAWRFQNKVGWFAREVVPKDAVFEAGWYWDTS</sequence>
<protein>
    <submittedName>
        <fullName evidence="1">Uncharacterized protein</fullName>
    </submittedName>
</protein>
<keyword evidence="2" id="KW-1185">Reference proteome</keyword>
<dbReference type="Proteomes" id="UP001589836">
    <property type="component" value="Unassembled WGS sequence"/>
</dbReference>
<dbReference type="EMBL" id="JBHLTP010000024">
    <property type="protein sequence ID" value="MFC0526001.1"/>
    <property type="molecule type" value="Genomic_DNA"/>
</dbReference>
<dbReference type="RefSeq" id="WP_377351856.1">
    <property type="nucleotide sequence ID" value="NZ_JBHLTP010000024.1"/>
</dbReference>